<organism evidence="4 5">
    <name type="scientific">ssRNA phage SRR7976325_18</name>
    <dbReference type="NCBI Taxonomy" id="2786705"/>
    <lineage>
        <taxon>Viruses</taxon>
        <taxon>Riboviria</taxon>
        <taxon>Orthornavirae</taxon>
        <taxon>Lenarviricota</taxon>
        <taxon>Leviviricetes</taxon>
        <taxon>Norzivirales</taxon>
        <taxon>Fiersviridae</taxon>
        <taxon>Mahqeavirus</taxon>
        <taxon>Mahqeavirus limihabitans</taxon>
    </lineage>
</organism>
<dbReference type="Gene3D" id="3.30.380.10">
    <property type="entry name" value="MS2 Viral Coat Protein"/>
    <property type="match status" value="1"/>
</dbReference>
<dbReference type="InterPro" id="IPR015954">
    <property type="entry name" value="Phage_RNA-type_capsid"/>
</dbReference>
<evidence type="ECO:0000256" key="2">
    <source>
        <dbReference type="ARBA" id="ARBA00022561"/>
    </source>
</evidence>
<protein>
    <submittedName>
        <fullName evidence="4">Coat protein</fullName>
    </submittedName>
</protein>
<keyword evidence="2 4" id="KW-0167">Capsid protein</keyword>
<sequence>MQAAAITINDGLATPVARTFNPDSITPALSVFSERSSGVALTFKRLTVATQMASGRTEVNRAKYSVALPVGTTVNGVTSLAYTLRANVEVILPDGCTDAERKDLYAFLTNGLNHASVKAAVRDLDPLY</sequence>
<keyword evidence="3" id="KW-0946">Virion</keyword>
<keyword evidence="5" id="KW-1185">Reference proteome</keyword>
<name>A0A8S5L1A0_9VIRU</name>
<comment type="subcellular location">
    <subcellularLocation>
        <location evidence="1">Virion</location>
    </subcellularLocation>
</comment>
<evidence type="ECO:0000313" key="5">
    <source>
        <dbReference type="Proteomes" id="UP000680226"/>
    </source>
</evidence>
<dbReference type="GO" id="GO:0019028">
    <property type="term" value="C:viral capsid"/>
    <property type="evidence" value="ECO:0007669"/>
    <property type="project" value="UniProtKB-KW"/>
</dbReference>
<gene>
    <name evidence="4" type="primary">SRR7976325_18_2</name>
</gene>
<dbReference type="Proteomes" id="UP000680226">
    <property type="component" value="Segment"/>
</dbReference>
<dbReference type="GeneID" id="80398527"/>
<dbReference type="KEGG" id="vg:80398527"/>
<evidence type="ECO:0000256" key="1">
    <source>
        <dbReference type="ARBA" id="ARBA00004328"/>
    </source>
</evidence>
<accession>A0A8S5L1A0</accession>
<evidence type="ECO:0000313" key="4">
    <source>
        <dbReference type="EMBL" id="DAD51207.1"/>
    </source>
</evidence>
<proteinExistence type="predicted"/>
<dbReference type="RefSeq" id="YP_010769494.1">
    <property type="nucleotide sequence ID" value="NC_073992.1"/>
</dbReference>
<dbReference type="EMBL" id="BK013753">
    <property type="protein sequence ID" value="DAD51207.1"/>
    <property type="molecule type" value="Genomic_RNA"/>
</dbReference>
<evidence type="ECO:0000256" key="3">
    <source>
        <dbReference type="ARBA" id="ARBA00022844"/>
    </source>
</evidence>
<reference evidence="4" key="1">
    <citation type="submission" date="2020-09" db="EMBL/GenBank/DDBJ databases">
        <title>Leviviricetes taxonomy.</title>
        <authorList>
            <person name="Stockdale S.R."/>
            <person name="Callanan J."/>
            <person name="Adriaenssens E.M."/>
            <person name="Kuhn J.H."/>
            <person name="Rumnieks J."/>
            <person name="Shkoporov A."/>
            <person name="Draper L.A."/>
            <person name="Ross P."/>
            <person name="Hill C."/>
        </authorList>
    </citation>
    <scope>NUCLEOTIDE SEQUENCE</scope>
</reference>